<name>A0A0M2NV26_STACC</name>
<evidence type="ECO:0000256" key="1">
    <source>
        <dbReference type="SAM" id="Phobius"/>
    </source>
</evidence>
<keyword evidence="1" id="KW-0472">Membrane</keyword>
<feature type="transmembrane region" description="Helical" evidence="1">
    <location>
        <begin position="30"/>
        <end position="48"/>
    </location>
</feature>
<protein>
    <submittedName>
        <fullName evidence="2">Uncharacterized protein</fullName>
    </submittedName>
</protein>
<evidence type="ECO:0000313" key="2">
    <source>
        <dbReference type="EMBL" id="KKI63857.1"/>
    </source>
</evidence>
<dbReference type="GeneID" id="58098659"/>
<dbReference type="RefSeq" id="WP_019469864.1">
    <property type="nucleotide sequence ID" value="NZ_BKAS01000002.1"/>
</dbReference>
<dbReference type="AlphaFoldDB" id="A0A0M2NV26"/>
<keyword evidence="1" id="KW-1133">Transmembrane helix</keyword>
<comment type="caution">
    <text evidence="2">The sequence shown here is derived from an EMBL/GenBank/DDBJ whole genome shotgun (WGS) entry which is preliminary data.</text>
</comment>
<organism evidence="2 3">
    <name type="scientific">Staphylococcus cohnii subsp. cohnii</name>
    <dbReference type="NCBI Taxonomy" id="74704"/>
    <lineage>
        <taxon>Bacteria</taxon>
        <taxon>Bacillati</taxon>
        <taxon>Bacillota</taxon>
        <taxon>Bacilli</taxon>
        <taxon>Bacillales</taxon>
        <taxon>Staphylococcaceae</taxon>
        <taxon>Staphylococcus</taxon>
        <taxon>Staphylococcus cohnii species complex</taxon>
    </lineage>
</organism>
<dbReference type="PATRIC" id="fig|74704.6.peg.357"/>
<dbReference type="EMBL" id="LAKJ01000012">
    <property type="protein sequence ID" value="KKI63857.1"/>
    <property type="molecule type" value="Genomic_DNA"/>
</dbReference>
<feature type="transmembrane region" description="Helical" evidence="1">
    <location>
        <begin position="7"/>
        <end position="24"/>
    </location>
</feature>
<evidence type="ECO:0000313" key="3">
    <source>
        <dbReference type="Proteomes" id="UP000034455"/>
    </source>
</evidence>
<reference evidence="2 3" key="1">
    <citation type="submission" date="2015-03" db="EMBL/GenBank/DDBJ databases">
        <title>Genome Assembly of Staphylococcus cohnii subsp. cohnii strain G22B2.</title>
        <authorList>
            <person name="Nair G."/>
            <person name="Kaur G."/>
            <person name="Khatri I."/>
            <person name="Singh N.K."/>
            <person name="Sathyabama S."/>
            <person name="Maurya S.K."/>
            <person name="Subramanian S."/>
            <person name="Agrewala J.N."/>
            <person name="Mayilraj S."/>
        </authorList>
    </citation>
    <scope>NUCLEOTIDE SEQUENCE [LARGE SCALE GENOMIC DNA]</scope>
    <source>
        <strain evidence="2 3">G22B2</strain>
    </source>
</reference>
<sequence length="68" mass="7689">MNKRMAIHHTINIILMIALIIFNYTNIGGFTILLILAIIFMGNAILLIRASTKKVEKDGVTIDDYNKK</sequence>
<dbReference type="Proteomes" id="UP000034455">
    <property type="component" value="Unassembled WGS sequence"/>
</dbReference>
<keyword evidence="1" id="KW-0812">Transmembrane</keyword>
<proteinExistence type="predicted"/>
<gene>
    <name evidence="2" type="ORF">UF66_0346</name>
</gene>
<accession>A0A0M2NV26</accession>